<protein>
    <submittedName>
        <fullName evidence="2">Uncharacterized protein</fullName>
    </submittedName>
</protein>
<name>A0ABM6LHT4_9BACI</name>
<dbReference type="Proteomes" id="UP000196877">
    <property type="component" value="Chromosome"/>
</dbReference>
<keyword evidence="1" id="KW-0472">Membrane</keyword>
<gene>
    <name evidence="2" type="ORF">S101395_02341</name>
</gene>
<evidence type="ECO:0000313" key="3">
    <source>
        <dbReference type="Proteomes" id="UP000196877"/>
    </source>
</evidence>
<evidence type="ECO:0000256" key="1">
    <source>
        <dbReference type="SAM" id="Phobius"/>
    </source>
</evidence>
<keyword evidence="1" id="KW-0812">Transmembrane</keyword>
<feature type="transmembrane region" description="Helical" evidence="1">
    <location>
        <begin position="6"/>
        <end position="24"/>
    </location>
</feature>
<keyword evidence="1" id="KW-1133">Transmembrane helix</keyword>
<evidence type="ECO:0000313" key="2">
    <source>
        <dbReference type="EMBL" id="ASB88849.1"/>
    </source>
</evidence>
<accession>A0ABM6LHT4</accession>
<proteinExistence type="predicted"/>
<reference evidence="2 3" key="1">
    <citation type="submission" date="2017-06" db="EMBL/GenBank/DDBJ databases">
        <title>Genome sequence of Bacillus sonorensis strain SRCM101395.</title>
        <authorList>
            <person name="Cho S.H."/>
        </authorList>
    </citation>
    <scope>NUCLEOTIDE SEQUENCE [LARGE SCALE GENOMIC DNA]</scope>
    <source>
        <strain evidence="2 3">SRCM101395</strain>
    </source>
</reference>
<sequence length="36" mass="4266">MVIQKCFQYLCSLLGVISLSFIYVQMFKKTKHPKKD</sequence>
<keyword evidence="3" id="KW-1185">Reference proteome</keyword>
<dbReference type="EMBL" id="CP021920">
    <property type="protein sequence ID" value="ASB88849.1"/>
    <property type="molecule type" value="Genomic_DNA"/>
</dbReference>
<organism evidence="2 3">
    <name type="scientific">Bacillus sonorensis</name>
    <dbReference type="NCBI Taxonomy" id="119858"/>
    <lineage>
        <taxon>Bacteria</taxon>
        <taxon>Bacillati</taxon>
        <taxon>Bacillota</taxon>
        <taxon>Bacilli</taxon>
        <taxon>Bacillales</taxon>
        <taxon>Bacillaceae</taxon>
        <taxon>Bacillus</taxon>
    </lineage>
</organism>